<dbReference type="SUPFAM" id="SSF82199">
    <property type="entry name" value="SET domain"/>
    <property type="match status" value="1"/>
</dbReference>
<dbReference type="InterPro" id="IPR036910">
    <property type="entry name" value="HMG_box_dom_sf"/>
</dbReference>
<dbReference type="GO" id="GO:0042800">
    <property type="term" value="F:histone H3K4 methyltransferase activity"/>
    <property type="evidence" value="ECO:0007669"/>
    <property type="project" value="TreeGrafter"/>
</dbReference>
<feature type="region of interest" description="Disordered" evidence="14">
    <location>
        <begin position="317"/>
        <end position="346"/>
    </location>
</feature>
<dbReference type="InterPro" id="IPR003889">
    <property type="entry name" value="FYrich_C"/>
</dbReference>
<evidence type="ECO:0000256" key="14">
    <source>
        <dbReference type="SAM" id="MobiDB-lite"/>
    </source>
</evidence>
<feature type="compositionally biased region" description="Basic and acidic residues" evidence="14">
    <location>
        <begin position="323"/>
        <end position="332"/>
    </location>
</feature>
<feature type="region of interest" description="Disordered" evidence="14">
    <location>
        <begin position="127"/>
        <end position="147"/>
    </location>
</feature>
<dbReference type="InterPro" id="IPR003888">
    <property type="entry name" value="FYrich_N"/>
</dbReference>
<dbReference type="Gene3D" id="3.30.160.360">
    <property type="match status" value="1"/>
</dbReference>
<evidence type="ECO:0000256" key="5">
    <source>
        <dbReference type="ARBA" id="ARBA00022691"/>
    </source>
</evidence>
<organism evidence="17 18">
    <name type="scientific">Meloidogyne javanica</name>
    <name type="common">Root-knot nematode worm</name>
    <dbReference type="NCBI Taxonomy" id="6303"/>
    <lineage>
        <taxon>Eukaryota</taxon>
        <taxon>Metazoa</taxon>
        <taxon>Ecdysozoa</taxon>
        <taxon>Nematoda</taxon>
        <taxon>Chromadorea</taxon>
        <taxon>Rhabditida</taxon>
        <taxon>Tylenchina</taxon>
        <taxon>Tylenchomorpha</taxon>
        <taxon>Tylenchoidea</taxon>
        <taxon>Meloidogynidae</taxon>
        <taxon>Meloidogyninae</taxon>
        <taxon>Meloidogyne</taxon>
        <taxon>Meloidogyne incognita group</taxon>
    </lineage>
</organism>
<dbReference type="PROSITE" id="PS51805">
    <property type="entry name" value="EPHD"/>
    <property type="match status" value="1"/>
</dbReference>
<dbReference type="Proteomes" id="UP000887561">
    <property type="component" value="Unplaced"/>
</dbReference>
<evidence type="ECO:0000259" key="15">
    <source>
        <dbReference type="PROSITE" id="PS50280"/>
    </source>
</evidence>
<evidence type="ECO:0000256" key="10">
    <source>
        <dbReference type="ARBA" id="ARBA00022853"/>
    </source>
</evidence>
<proteinExistence type="predicted"/>
<keyword evidence="4" id="KW-0808">Transferase</keyword>
<feature type="domain" description="PHD-type" evidence="16">
    <location>
        <begin position="629"/>
        <end position="740"/>
    </location>
</feature>
<dbReference type="WBParaSite" id="scaffold962_cov325.g2151">
    <property type="protein sequence ID" value="scaffold962_cov325.g2151"/>
    <property type="gene ID" value="scaffold962_cov325.g2151"/>
</dbReference>
<dbReference type="PROSITE" id="PS51542">
    <property type="entry name" value="FYRN"/>
    <property type="match status" value="1"/>
</dbReference>
<keyword evidence="3" id="KW-0489">Methyltransferase</keyword>
<evidence type="ECO:0000256" key="2">
    <source>
        <dbReference type="ARBA" id="ARBA00022553"/>
    </source>
</evidence>
<evidence type="ECO:0000256" key="6">
    <source>
        <dbReference type="ARBA" id="ARBA00022723"/>
    </source>
</evidence>
<dbReference type="SMART" id="SM00317">
    <property type="entry name" value="SET"/>
    <property type="match status" value="1"/>
</dbReference>
<dbReference type="Gene3D" id="2.170.270.10">
    <property type="entry name" value="SET domain"/>
    <property type="match status" value="1"/>
</dbReference>
<evidence type="ECO:0000256" key="11">
    <source>
        <dbReference type="ARBA" id="ARBA00023015"/>
    </source>
</evidence>
<keyword evidence="9" id="KW-0862">Zinc</keyword>
<evidence type="ECO:0000259" key="16">
    <source>
        <dbReference type="PROSITE" id="PS51805"/>
    </source>
</evidence>
<keyword evidence="11" id="KW-0805">Transcription regulation</keyword>
<reference evidence="18" key="1">
    <citation type="submission" date="2022-11" db="UniProtKB">
        <authorList>
            <consortium name="WormBaseParasite"/>
        </authorList>
    </citation>
    <scope>IDENTIFICATION</scope>
</reference>
<dbReference type="GO" id="GO:0045944">
    <property type="term" value="P:positive regulation of transcription by RNA polymerase II"/>
    <property type="evidence" value="ECO:0007669"/>
    <property type="project" value="TreeGrafter"/>
</dbReference>
<keyword evidence="5" id="KW-0949">S-adenosyl-L-methionine</keyword>
<dbReference type="PANTHER" id="PTHR45888">
    <property type="entry name" value="HL01030P-RELATED"/>
    <property type="match status" value="1"/>
</dbReference>
<dbReference type="GO" id="GO:0008270">
    <property type="term" value="F:zinc ion binding"/>
    <property type="evidence" value="ECO:0007669"/>
    <property type="project" value="UniProtKB-KW"/>
</dbReference>
<dbReference type="SUPFAM" id="SSF47095">
    <property type="entry name" value="HMG-box"/>
    <property type="match status" value="1"/>
</dbReference>
<evidence type="ECO:0000256" key="3">
    <source>
        <dbReference type="ARBA" id="ARBA00022603"/>
    </source>
</evidence>
<keyword evidence="8" id="KW-0863">Zinc-finger</keyword>
<name>A0A915N922_MELJA</name>
<evidence type="ECO:0000256" key="13">
    <source>
        <dbReference type="ARBA" id="ARBA00023242"/>
    </source>
</evidence>
<evidence type="ECO:0000256" key="1">
    <source>
        <dbReference type="ARBA" id="ARBA00004123"/>
    </source>
</evidence>
<feature type="region of interest" description="Disordered" evidence="14">
    <location>
        <begin position="966"/>
        <end position="987"/>
    </location>
</feature>
<dbReference type="Gene3D" id="3.30.40.10">
    <property type="entry name" value="Zinc/RING finger domain, C3HC4 (zinc finger)"/>
    <property type="match status" value="1"/>
</dbReference>
<dbReference type="Pfam" id="PF05964">
    <property type="entry name" value="FYRN"/>
    <property type="match status" value="1"/>
</dbReference>
<dbReference type="PROSITE" id="PS51543">
    <property type="entry name" value="FYRC"/>
    <property type="match status" value="1"/>
</dbReference>
<dbReference type="InterPro" id="IPR046341">
    <property type="entry name" value="SET_dom_sf"/>
</dbReference>
<sequence>MQQNNSIESCVTQNASNIYQTVKESTPKLIEYQRLSAGALAVERWEEDEPLGDKATKAAVLYSNIQHPNLKEKFPLWSDRVRQINKIWRELNPEKRQEFVELARKNRLNCPTPRRRSRRVVINPATLQQQQPSCEQNTSEISQTGDTSMKIKEEGSLDVAFREELSMTDRALAAKQRLLIKRQQSQQQEGGGVGGAGACSSTTIPSSPQLSSEELTALPLPPRRGTCDLVEVEANLLATKNCIQEQQKLPPHEHIRSQILGKIVYSTLQTQEDKDVYDVIDGLVHTVSSNFNSANKAADALFIKRILFSHQQQEQNLNLASRTSRDGGESCRGKKRSLNKQNKCPESTTEVKNDFMRCQDRIKEALDSLPPLITTLEQYKEYDRHILKYPSQIGMPDNPGYAEFSNKNVKVGEYKLDFMPDFYDELETNRGDFIEEEFFFAPTMDEICQFVDLDMLESFDDDSLSTIPSDSFEIKFGTDFANKIREMSFLDWTNLSIENIADKGKLIRSTLLPGGSGPEVDVPIDPHWSRFEKEEVNPLEREVESAIITFCSMPCYFTFLADKRIPLTVELLGMAERCVNEETFEILRQASVDNFAKKINNGGGEGGKIDSIYLRTANKRYEILRNEDTRFCAFCGELGDGDQELTGRLLNLDANEWVHVNCALWSAEVHVTEEGALINVDVALRKAQKVDCKICNKKGASIRCYKLDCINKDFAFHLRCAKKCNGHFLKDKTFFCPNHEIRQDFLIAHFDALKRIFIQREENSLLSKIFNHSYSTEMLMRVGSLIFHKIGQLLPEQLKAFTTSDYIFPIGYKVTRIFWSTSEIYENDKMFYECLITENEGKPNFIVTILTNKKEEEKKFFGEEPTKSWEEIQELICKLRENTKGKNLRFFPKQLSGEVLFGFTEPAISKMLESTELPGIDQIYTYTFKHGGTPLMDLPLAENPSGCARCEPCFRTLVKRKHKPIISNSPNKMDEKSTFSSDSVVSREGRARSSTSQRYFNLSKIDEETRKAYKTSGINERMLQSLYFRNCNEQHTLLITQYREMKKEWKENIYLARSKIQGLGLYAKRDLDMNQMIIEYLGEMIRNEVCEMRQKRYIEQNRGEYMFRIDVDWVVDATMAGGLARYINHSCDPNCGTKILTINDESKIVIFANRPIKAGEELTYDYQCEFTFEIY</sequence>
<dbReference type="InterPro" id="IPR034732">
    <property type="entry name" value="EPHD"/>
</dbReference>
<keyword evidence="17" id="KW-1185">Reference proteome</keyword>
<evidence type="ECO:0000256" key="4">
    <source>
        <dbReference type="ARBA" id="ARBA00022679"/>
    </source>
</evidence>
<dbReference type="GO" id="GO:0044666">
    <property type="term" value="C:MLL3/4 complex"/>
    <property type="evidence" value="ECO:0007669"/>
    <property type="project" value="TreeGrafter"/>
</dbReference>
<dbReference type="SMART" id="SM00541">
    <property type="entry name" value="FYRN"/>
    <property type="match status" value="1"/>
</dbReference>
<protein>
    <submittedName>
        <fullName evidence="18">Histone-lysine N-methyltransferase</fullName>
    </submittedName>
</protein>
<dbReference type="InterPro" id="IPR001214">
    <property type="entry name" value="SET_dom"/>
</dbReference>
<dbReference type="Pfam" id="PF00856">
    <property type="entry name" value="SET"/>
    <property type="match status" value="1"/>
</dbReference>
<evidence type="ECO:0000313" key="18">
    <source>
        <dbReference type="WBParaSite" id="scaffold962_cov325.g2151"/>
    </source>
</evidence>
<dbReference type="PROSITE" id="PS50280">
    <property type="entry name" value="SET"/>
    <property type="match status" value="1"/>
</dbReference>
<dbReference type="GO" id="GO:0003713">
    <property type="term" value="F:transcription coactivator activity"/>
    <property type="evidence" value="ECO:0007669"/>
    <property type="project" value="TreeGrafter"/>
</dbReference>
<keyword evidence="10" id="KW-0156">Chromatin regulator</keyword>
<evidence type="ECO:0000256" key="8">
    <source>
        <dbReference type="ARBA" id="ARBA00022771"/>
    </source>
</evidence>
<evidence type="ECO:0000256" key="7">
    <source>
        <dbReference type="ARBA" id="ARBA00022737"/>
    </source>
</evidence>
<feature type="region of interest" description="Disordered" evidence="14">
    <location>
        <begin position="183"/>
        <end position="213"/>
    </location>
</feature>
<comment type="subcellular location">
    <subcellularLocation>
        <location evidence="1">Nucleus</location>
    </subcellularLocation>
</comment>
<evidence type="ECO:0000256" key="9">
    <source>
        <dbReference type="ARBA" id="ARBA00022833"/>
    </source>
</evidence>
<evidence type="ECO:0000313" key="17">
    <source>
        <dbReference type="Proteomes" id="UP000887561"/>
    </source>
</evidence>
<dbReference type="GO" id="GO:0032259">
    <property type="term" value="P:methylation"/>
    <property type="evidence" value="ECO:0007669"/>
    <property type="project" value="UniProtKB-KW"/>
</dbReference>
<dbReference type="InterPro" id="IPR013083">
    <property type="entry name" value="Znf_RING/FYVE/PHD"/>
</dbReference>
<evidence type="ECO:0000256" key="12">
    <source>
        <dbReference type="ARBA" id="ARBA00023163"/>
    </source>
</evidence>
<accession>A0A915N922</accession>
<dbReference type="Pfam" id="PF05965">
    <property type="entry name" value="FYRC"/>
    <property type="match status" value="1"/>
</dbReference>
<dbReference type="SMART" id="SM00542">
    <property type="entry name" value="FYRC"/>
    <property type="match status" value="1"/>
</dbReference>
<dbReference type="AlphaFoldDB" id="A0A915N922"/>
<dbReference type="Pfam" id="PF13832">
    <property type="entry name" value="zf-HC5HC2H_2"/>
    <property type="match status" value="1"/>
</dbReference>
<dbReference type="GO" id="GO:0005700">
    <property type="term" value="C:polytene chromosome"/>
    <property type="evidence" value="ECO:0007669"/>
    <property type="project" value="UniProtKB-ARBA"/>
</dbReference>
<dbReference type="Gene3D" id="1.10.30.10">
    <property type="entry name" value="High mobility group box domain"/>
    <property type="match status" value="1"/>
</dbReference>
<keyword evidence="13" id="KW-0539">Nucleus</keyword>
<keyword evidence="6" id="KW-0479">Metal-binding</keyword>
<feature type="domain" description="SET" evidence="15">
    <location>
        <begin position="1051"/>
        <end position="1167"/>
    </location>
</feature>
<dbReference type="FunFam" id="3.30.40.10:FF:000002">
    <property type="entry name" value="Histone-lysine N-methyltransferase"/>
    <property type="match status" value="1"/>
</dbReference>
<keyword evidence="12" id="KW-0804">Transcription</keyword>
<feature type="compositionally biased region" description="Polar residues" evidence="14">
    <location>
        <begin position="199"/>
        <end position="213"/>
    </location>
</feature>
<dbReference type="PANTHER" id="PTHR45888:SF6">
    <property type="entry name" value="HL01030P-RELATED"/>
    <property type="match status" value="1"/>
</dbReference>
<keyword evidence="2" id="KW-0597">Phosphoprotein</keyword>
<keyword evidence="7" id="KW-0677">Repeat</keyword>